<organism evidence="1 2">
    <name type="scientific">Caerostris extrusa</name>
    <name type="common">Bark spider</name>
    <name type="synonym">Caerostris bankana</name>
    <dbReference type="NCBI Taxonomy" id="172846"/>
    <lineage>
        <taxon>Eukaryota</taxon>
        <taxon>Metazoa</taxon>
        <taxon>Ecdysozoa</taxon>
        <taxon>Arthropoda</taxon>
        <taxon>Chelicerata</taxon>
        <taxon>Arachnida</taxon>
        <taxon>Araneae</taxon>
        <taxon>Araneomorphae</taxon>
        <taxon>Entelegynae</taxon>
        <taxon>Araneoidea</taxon>
        <taxon>Araneidae</taxon>
        <taxon>Caerostris</taxon>
    </lineage>
</organism>
<name>A0AAV4NJD8_CAEEX</name>
<evidence type="ECO:0000313" key="1">
    <source>
        <dbReference type="EMBL" id="GIX83846.1"/>
    </source>
</evidence>
<reference evidence="1 2" key="1">
    <citation type="submission" date="2021-06" db="EMBL/GenBank/DDBJ databases">
        <title>Caerostris extrusa draft genome.</title>
        <authorList>
            <person name="Kono N."/>
            <person name="Arakawa K."/>
        </authorList>
    </citation>
    <scope>NUCLEOTIDE SEQUENCE [LARGE SCALE GENOMIC DNA]</scope>
</reference>
<accession>A0AAV4NJD8</accession>
<dbReference type="AlphaFoldDB" id="A0AAV4NJD8"/>
<evidence type="ECO:0000313" key="2">
    <source>
        <dbReference type="Proteomes" id="UP001054945"/>
    </source>
</evidence>
<protein>
    <submittedName>
        <fullName evidence="1">Uncharacterized protein</fullName>
    </submittedName>
</protein>
<keyword evidence="2" id="KW-1185">Reference proteome</keyword>
<sequence length="95" mass="11170">MSFGECRNRIFRIKTNDAVHFMLFERFYSGRKKVDNSDIGDCPLQSHCSRWNNESCSRTLHLYGKPLCHKAREMSSVYNRMEIRPLRKAIQGVAE</sequence>
<dbReference type="Proteomes" id="UP001054945">
    <property type="component" value="Unassembled WGS sequence"/>
</dbReference>
<gene>
    <name evidence="1" type="ORF">CEXT_17891</name>
</gene>
<dbReference type="EMBL" id="BPLR01020907">
    <property type="protein sequence ID" value="GIX83846.1"/>
    <property type="molecule type" value="Genomic_DNA"/>
</dbReference>
<proteinExistence type="predicted"/>
<comment type="caution">
    <text evidence="1">The sequence shown here is derived from an EMBL/GenBank/DDBJ whole genome shotgun (WGS) entry which is preliminary data.</text>
</comment>